<reference evidence="1" key="1">
    <citation type="submission" date="2009-07" db="EMBL/GenBank/DDBJ databases">
        <authorList>
            <person name="Weinstock G."/>
            <person name="Sodergren E."/>
            <person name="Clifton S."/>
            <person name="Fulton L."/>
            <person name="Fulton B."/>
            <person name="Courtney L."/>
            <person name="Fronick C."/>
            <person name="Harrison M."/>
            <person name="Strong C."/>
            <person name="Farmer C."/>
            <person name="Delahaunty K."/>
            <person name="Markovic C."/>
            <person name="Hall O."/>
            <person name="Minx P."/>
            <person name="Tomlinson C."/>
            <person name="Mitreva M."/>
            <person name="Nelson J."/>
            <person name="Hou S."/>
            <person name="Wollam A."/>
            <person name="Pepin K.H."/>
            <person name="Johnson M."/>
            <person name="Bhonagiri V."/>
            <person name="Nash W.E."/>
            <person name="Warren W."/>
            <person name="Chinwalla A."/>
            <person name="Mardis E.R."/>
            <person name="Wilson R.K."/>
        </authorList>
    </citation>
    <scope>NUCLEOTIDE SEQUENCE [LARGE SCALE GENOMIC DNA]</scope>
    <source>
        <strain evidence="1">ATCC 29256</strain>
    </source>
</reference>
<proteinExistence type="predicted"/>
<protein>
    <submittedName>
        <fullName evidence="1">Uncharacterized protein</fullName>
    </submittedName>
</protein>
<sequence>MGVDDEELVGAELGLLIHAPKESTDKERMMEVRKCILVP</sequence>
<dbReference type="AlphaFoldDB" id="C6M5U4"/>
<organism evidence="1 2">
    <name type="scientific">Neisseria sicca ATCC 29256</name>
    <dbReference type="NCBI Taxonomy" id="547045"/>
    <lineage>
        <taxon>Bacteria</taxon>
        <taxon>Pseudomonadati</taxon>
        <taxon>Pseudomonadota</taxon>
        <taxon>Betaproteobacteria</taxon>
        <taxon>Neisseriales</taxon>
        <taxon>Neisseriaceae</taxon>
        <taxon>Neisseria</taxon>
    </lineage>
</organism>
<comment type="caution">
    <text evidence="1">The sequence shown here is derived from an EMBL/GenBank/DDBJ whole genome shotgun (WGS) entry which is preliminary data.</text>
</comment>
<accession>C6M5U4</accession>
<evidence type="ECO:0000313" key="1">
    <source>
        <dbReference type="EMBL" id="EET44422.1"/>
    </source>
</evidence>
<name>C6M5U4_NEISI</name>
<keyword evidence="2" id="KW-1185">Reference proteome</keyword>
<dbReference type="EMBL" id="ACKO02000010">
    <property type="protein sequence ID" value="EET44422.1"/>
    <property type="molecule type" value="Genomic_DNA"/>
</dbReference>
<dbReference type="Proteomes" id="UP000005365">
    <property type="component" value="Unassembled WGS sequence"/>
</dbReference>
<evidence type="ECO:0000313" key="2">
    <source>
        <dbReference type="Proteomes" id="UP000005365"/>
    </source>
</evidence>
<gene>
    <name evidence="1" type="ORF">NEISICOT_01893</name>
</gene>